<feature type="region of interest" description="Disordered" evidence="1">
    <location>
        <begin position="193"/>
        <end position="237"/>
    </location>
</feature>
<gene>
    <name evidence="2" type="ORF">EVAR_56040_1</name>
</gene>
<reference evidence="2 3" key="1">
    <citation type="journal article" date="2019" name="Commun. Biol.">
        <title>The bagworm genome reveals a unique fibroin gene that provides high tensile strength.</title>
        <authorList>
            <person name="Kono N."/>
            <person name="Nakamura H."/>
            <person name="Ohtoshi R."/>
            <person name="Tomita M."/>
            <person name="Numata K."/>
            <person name="Arakawa K."/>
        </authorList>
    </citation>
    <scope>NUCLEOTIDE SEQUENCE [LARGE SCALE GENOMIC DNA]</scope>
</reference>
<comment type="caution">
    <text evidence="2">The sequence shown here is derived from an EMBL/GenBank/DDBJ whole genome shotgun (WGS) entry which is preliminary data.</text>
</comment>
<proteinExistence type="predicted"/>
<evidence type="ECO:0000256" key="1">
    <source>
        <dbReference type="SAM" id="MobiDB-lite"/>
    </source>
</evidence>
<feature type="compositionally biased region" description="Gly residues" evidence="1">
    <location>
        <begin position="145"/>
        <end position="163"/>
    </location>
</feature>
<accession>A0A4C1YAD6</accession>
<organism evidence="2 3">
    <name type="scientific">Eumeta variegata</name>
    <name type="common">Bagworm moth</name>
    <name type="synonym">Eumeta japonica</name>
    <dbReference type="NCBI Taxonomy" id="151549"/>
    <lineage>
        <taxon>Eukaryota</taxon>
        <taxon>Metazoa</taxon>
        <taxon>Ecdysozoa</taxon>
        <taxon>Arthropoda</taxon>
        <taxon>Hexapoda</taxon>
        <taxon>Insecta</taxon>
        <taxon>Pterygota</taxon>
        <taxon>Neoptera</taxon>
        <taxon>Endopterygota</taxon>
        <taxon>Lepidoptera</taxon>
        <taxon>Glossata</taxon>
        <taxon>Ditrysia</taxon>
        <taxon>Tineoidea</taxon>
        <taxon>Psychidae</taxon>
        <taxon>Oiketicinae</taxon>
        <taxon>Eumeta</taxon>
    </lineage>
</organism>
<sequence length="237" mass="24580">MYVAQKKKATKLLAVANRDSAEAAARITRDAPLRIQRAAADGMHRAARDASTTPAAPRAEIAPGQKRSRHTKYNGVGLTVAARLKRTGLGIALRRTDTPRAAPSRLDVDAHADGNTCGEWRAAAPGGGTAAGPAPARSPLVAVSGSGGCGRSSRARGGGGGGARSANVTSLCCVCACARVKSRPRRAANYHLPYADRPDTAPHLHNDTRSLRARAPSPLRLRPGPALSPTHRGFALS</sequence>
<dbReference type="EMBL" id="BGZK01001125">
    <property type="protein sequence ID" value="GBP71884.1"/>
    <property type="molecule type" value="Genomic_DNA"/>
</dbReference>
<dbReference type="AlphaFoldDB" id="A0A4C1YAD6"/>
<dbReference type="Proteomes" id="UP000299102">
    <property type="component" value="Unassembled WGS sequence"/>
</dbReference>
<evidence type="ECO:0000313" key="2">
    <source>
        <dbReference type="EMBL" id="GBP71884.1"/>
    </source>
</evidence>
<name>A0A4C1YAD6_EUMVA</name>
<keyword evidence="3" id="KW-1185">Reference proteome</keyword>
<protein>
    <submittedName>
        <fullName evidence="2">Uncharacterized protein</fullName>
    </submittedName>
</protein>
<feature type="region of interest" description="Disordered" evidence="1">
    <location>
        <begin position="47"/>
        <end position="69"/>
    </location>
</feature>
<feature type="compositionally biased region" description="Basic and acidic residues" evidence="1">
    <location>
        <begin position="194"/>
        <end position="210"/>
    </location>
</feature>
<feature type="region of interest" description="Disordered" evidence="1">
    <location>
        <begin position="121"/>
        <end position="166"/>
    </location>
</feature>
<feature type="compositionally biased region" description="Low complexity" evidence="1">
    <location>
        <begin position="213"/>
        <end position="229"/>
    </location>
</feature>
<evidence type="ECO:0000313" key="3">
    <source>
        <dbReference type="Proteomes" id="UP000299102"/>
    </source>
</evidence>